<keyword evidence="3" id="KW-0812">Transmembrane</keyword>
<feature type="region of interest" description="Disordered" evidence="2">
    <location>
        <begin position="28"/>
        <end position="92"/>
    </location>
</feature>
<dbReference type="AlphaFoldDB" id="A0A4Y9Y781"/>
<keyword evidence="4" id="KW-0732">Signal</keyword>
<dbReference type="Gene3D" id="3.10.110.10">
    <property type="entry name" value="Ubiquitin Conjugating Enzyme"/>
    <property type="match status" value="1"/>
</dbReference>
<comment type="caution">
    <text evidence="6">The sequence shown here is derived from an EMBL/GenBank/DDBJ whole genome shotgun (WGS) entry which is preliminary data.</text>
</comment>
<evidence type="ECO:0000313" key="6">
    <source>
        <dbReference type="EMBL" id="TFY57301.1"/>
    </source>
</evidence>
<evidence type="ECO:0000259" key="5">
    <source>
        <dbReference type="PROSITE" id="PS50127"/>
    </source>
</evidence>
<dbReference type="EMBL" id="SEOQ01000761">
    <property type="protein sequence ID" value="TFY57301.1"/>
    <property type="molecule type" value="Genomic_DNA"/>
</dbReference>
<dbReference type="InterPro" id="IPR016135">
    <property type="entry name" value="UBQ-conjugating_enzyme/RWD"/>
</dbReference>
<evidence type="ECO:0000256" key="2">
    <source>
        <dbReference type="SAM" id="MobiDB-lite"/>
    </source>
</evidence>
<dbReference type="STRING" id="205917.A0A4Y9Y781"/>
<feature type="compositionally biased region" description="Pro residues" evidence="2">
    <location>
        <begin position="351"/>
        <end position="361"/>
    </location>
</feature>
<feature type="compositionally biased region" description="Pro residues" evidence="2">
    <location>
        <begin position="325"/>
        <end position="339"/>
    </location>
</feature>
<keyword evidence="3" id="KW-1133">Transmembrane helix</keyword>
<sequence length="459" mass="48730">MHSNSFSACAAHAAVLATSFVAAQQPSISASSGAHIPGARSAGARREDSRRQGRSEVRSAADSEESRKVVGAGARECGGPRGPAQHPRAPSHHRPLSLYLTMAVPRTLNKNNSAVKRIMQEARELANDPCTDYHAAPLEVRSALSFPVFPSTCLPFTYLLQDDIFVRAAHLLACLVWQNADVNARMPVQEWHCTLRGPQGTDFEGGLYHFRILLPAEYPFRPPSILLLTPNGRFELNTKPAWGVRTAAPLCPASPHVYSMPMPMPAIIGLQGFFPLTGQAALGVGSLETSASERRRLAALYVSAIISSRDWECPHCKQKMVEMLPDPPAPAPAPAPVPAPRRWQPTVGTPAPAPAPSPPAAPSTAAARLTVTSDRASSTPIEPATERRLAEADSDSTRAARGSATPSPALTPSSADAARASGSGGGQESRTPRRPPLLLDGMICVLLVLVCALVAKRIV</sequence>
<dbReference type="Proteomes" id="UP000298327">
    <property type="component" value="Unassembled WGS sequence"/>
</dbReference>
<name>A0A4Y9Y781_9AGAM</name>
<feature type="compositionally biased region" description="Basic and acidic residues" evidence="2">
    <location>
        <begin position="44"/>
        <end position="68"/>
    </location>
</feature>
<keyword evidence="1" id="KW-0833">Ubl conjugation pathway</keyword>
<evidence type="ECO:0000256" key="1">
    <source>
        <dbReference type="ARBA" id="ARBA00022786"/>
    </source>
</evidence>
<gene>
    <name evidence="6" type="ORF">EVG20_g8603</name>
</gene>
<evidence type="ECO:0000256" key="4">
    <source>
        <dbReference type="SAM" id="SignalP"/>
    </source>
</evidence>
<dbReference type="OrthoDB" id="1158011at2759"/>
<keyword evidence="7" id="KW-1185">Reference proteome</keyword>
<feature type="chain" id="PRO_5021441356" description="UBC core domain-containing protein" evidence="4">
    <location>
        <begin position="24"/>
        <end position="459"/>
    </location>
</feature>
<organism evidence="6 7">
    <name type="scientific">Dentipellis fragilis</name>
    <dbReference type="NCBI Taxonomy" id="205917"/>
    <lineage>
        <taxon>Eukaryota</taxon>
        <taxon>Fungi</taxon>
        <taxon>Dikarya</taxon>
        <taxon>Basidiomycota</taxon>
        <taxon>Agaricomycotina</taxon>
        <taxon>Agaricomycetes</taxon>
        <taxon>Russulales</taxon>
        <taxon>Hericiaceae</taxon>
        <taxon>Dentipellis</taxon>
    </lineage>
</organism>
<feature type="region of interest" description="Disordered" evidence="2">
    <location>
        <begin position="324"/>
        <end position="435"/>
    </location>
</feature>
<dbReference type="PROSITE" id="PS50127">
    <property type="entry name" value="UBC_2"/>
    <property type="match status" value="1"/>
</dbReference>
<dbReference type="Pfam" id="PF00179">
    <property type="entry name" value="UQ_con"/>
    <property type="match status" value="1"/>
</dbReference>
<feature type="domain" description="UBC core" evidence="5">
    <location>
        <begin position="155"/>
        <end position="317"/>
    </location>
</feature>
<feature type="signal peptide" evidence="4">
    <location>
        <begin position="1"/>
        <end position="23"/>
    </location>
</feature>
<feature type="compositionally biased region" description="Basic and acidic residues" evidence="2">
    <location>
        <begin position="384"/>
        <end position="398"/>
    </location>
</feature>
<evidence type="ECO:0000256" key="3">
    <source>
        <dbReference type="SAM" id="Phobius"/>
    </source>
</evidence>
<dbReference type="InterPro" id="IPR050113">
    <property type="entry name" value="Ub_conjugating_enzyme"/>
</dbReference>
<evidence type="ECO:0000313" key="7">
    <source>
        <dbReference type="Proteomes" id="UP000298327"/>
    </source>
</evidence>
<dbReference type="SUPFAM" id="SSF54495">
    <property type="entry name" value="UBC-like"/>
    <property type="match status" value="1"/>
</dbReference>
<dbReference type="PANTHER" id="PTHR24067">
    <property type="entry name" value="UBIQUITIN-CONJUGATING ENZYME E2"/>
    <property type="match status" value="1"/>
</dbReference>
<dbReference type="InterPro" id="IPR000608">
    <property type="entry name" value="UBC"/>
</dbReference>
<proteinExistence type="predicted"/>
<accession>A0A4Y9Y781</accession>
<feature type="transmembrane region" description="Helical" evidence="3">
    <location>
        <begin position="437"/>
        <end position="455"/>
    </location>
</feature>
<protein>
    <recommendedName>
        <fullName evidence="5">UBC core domain-containing protein</fullName>
    </recommendedName>
</protein>
<reference evidence="6 7" key="1">
    <citation type="submission" date="2019-02" db="EMBL/GenBank/DDBJ databases">
        <title>Genome sequencing of the rare red list fungi Dentipellis fragilis.</title>
        <authorList>
            <person name="Buettner E."/>
            <person name="Kellner H."/>
        </authorList>
    </citation>
    <scope>NUCLEOTIDE SEQUENCE [LARGE SCALE GENOMIC DNA]</scope>
    <source>
        <strain evidence="6 7">DSM 105465</strain>
    </source>
</reference>
<keyword evidence="3" id="KW-0472">Membrane</keyword>
<feature type="compositionally biased region" description="Polar residues" evidence="2">
    <location>
        <begin position="370"/>
        <end position="380"/>
    </location>
</feature>
<feature type="compositionally biased region" description="Low complexity" evidence="2">
    <location>
        <begin position="403"/>
        <end position="421"/>
    </location>
</feature>